<sequence>MWALGSRRATGGLVCG</sequence>
<keyword evidence="2" id="KW-1185">Reference proteome</keyword>
<reference evidence="1 2" key="1">
    <citation type="submission" date="2019-05" db="EMBL/GenBank/DDBJ databases">
        <title>Another draft genome of Portunus trituberculatus and its Hox gene families provides insights of decapod evolution.</title>
        <authorList>
            <person name="Jeong J.-H."/>
            <person name="Song I."/>
            <person name="Kim S."/>
            <person name="Choi T."/>
            <person name="Kim D."/>
            <person name="Ryu S."/>
            <person name="Kim W."/>
        </authorList>
    </citation>
    <scope>NUCLEOTIDE SEQUENCE [LARGE SCALE GENOMIC DNA]</scope>
    <source>
        <tissue evidence="1">Muscle</tissue>
    </source>
</reference>
<comment type="caution">
    <text evidence="1">The sequence shown here is derived from an EMBL/GenBank/DDBJ whole genome shotgun (WGS) entry which is preliminary data.</text>
</comment>
<dbReference type="EMBL" id="VSRR010096361">
    <property type="protein sequence ID" value="MPC93858.1"/>
    <property type="molecule type" value="Genomic_DNA"/>
</dbReference>
<dbReference type="AlphaFoldDB" id="A0A5B7JLC7"/>
<organism evidence="1 2">
    <name type="scientific">Portunus trituberculatus</name>
    <name type="common">Swimming crab</name>
    <name type="synonym">Neptunus trituberculatus</name>
    <dbReference type="NCBI Taxonomy" id="210409"/>
    <lineage>
        <taxon>Eukaryota</taxon>
        <taxon>Metazoa</taxon>
        <taxon>Ecdysozoa</taxon>
        <taxon>Arthropoda</taxon>
        <taxon>Crustacea</taxon>
        <taxon>Multicrustacea</taxon>
        <taxon>Malacostraca</taxon>
        <taxon>Eumalacostraca</taxon>
        <taxon>Eucarida</taxon>
        <taxon>Decapoda</taxon>
        <taxon>Pleocyemata</taxon>
        <taxon>Brachyura</taxon>
        <taxon>Eubrachyura</taxon>
        <taxon>Portunoidea</taxon>
        <taxon>Portunidae</taxon>
        <taxon>Portuninae</taxon>
        <taxon>Portunus</taxon>
    </lineage>
</organism>
<dbReference type="Proteomes" id="UP000324222">
    <property type="component" value="Unassembled WGS sequence"/>
</dbReference>
<proteinExistence type="predicted"/>
<evidence type="ECO:0000313" key="1">
    <source>
        <dbReference type="EMBL" id="MPC93858.1"/>
    </source>
</evidence>
<gene>
    <name evidence="1" type="ORF">E2C01_089003</name>
</gene>
<name>A0A5B7JLC7_PORTR</name>
<evidence type="ECO:0000313" key="2">
    <source>
        <dbReference type="Proteomes" id="UP000324222"/>
    </source>
</evidence>
<protein>
    <submittedName>
        <fullName evidence="1">Uncharacterized protein</fullName>
    </submittedName>
</protein>
<accession>A0A5B7JLC7</accession>